<name>G0R5S9_ICHMU</name>
<dbReference type="SUPFAM" id="SSF69572">
    <property type="entry name" value="Activating enzymes of the ubiquitin-like proteins"/>
    <property type="match status" value="2"/>
</dbReference>
<dbReference type="AlphaFoldDB" id="G0R5S9"/>
<dbReference type="Gene3D" id="2.40.30.180">
    <property type="entry name" value="Ubiquitin-activating enzyme E1, FCCH domain"/>
    <property type="match status" value="1"/>
</dbReference>
<dbReference type="InterPro" id="IPR000594">
    <property type="entry name" value="ThiF_NAD_FAD-bd"/>
</dbReference>
<dbReference type="OrthoDB" id="10252231at2759"/>
<keyword evidence="7" id="KW-1185">Reference proteome</keyword>
<evidence type="ECO:0000256" key="3">
    <source>
        <dbReference type="ARBA" id="ARBA00022598"/>
    </source>
</evidence>
<dbReference type="Proteomes" id="UP000008983">
    <property type="component" value="Unassembled WGS sequence"/>
</dbReference>
<dbReference type="Gene3D" id="3.50.50.80">
    <property type="entry name" value="Ubiquitin-activating enzyme E1, inactive adenylation domain, subdomain 1"/>
    <property type="match status" value="1"/>
</dbReference>
<dbReference type="InterPro" id="IPR032420">
    <property type="entry name" value="E1_4HB"/>
</dbReference>
<dbReference type="Pfam" id="PF09358">
    <property type="entry name" value="E1_UFD"/>
    <property type="match status" value="1"/>
</dbReference>
<dbReference type="InterPro" id="IPR045886">
    <property type="entry name" value="ThiF/MoeB/HesA"/>
</dbReference>
<protein>
    <submittedName>
        <fullName evidence="6">Ubiquitin-activating enzyme e1, putative</fullName>
    </submittedName>
</protein>
<dbReference type="FunFam" id="2.40.30.180:FF:000002">
    <property type="entry name" value="Ubiquitin-activating enzyme E1 2"/>
    <property type="match status" value="1"/>
</dbReference>
<evidence type="ECO:0000313" key="6">
    <source>
        <dbReference type="EMBL" id="EGR27187.1"/>
    </source>
</evidence>
<dbReference type="InParanoid" id="G0R5S9"/>
<dbReference type="GeneID" id="14903239"/>
<evidence type="ECO:0000256" key="2">
    <source>
        <dbReference type="ARBA" id="ARBA00005673"/>
    </source>
</evidence>
<dbReference type="InterPro" id="IPR000011">
    <property type="entry name" value="UBQ/SUMO-activ_enz_E1-like"/>
</dbReference>
<dbReference type="Pfam" id="PF16190">
    <property type="entry name" value="E1_FCCH"/>
    <property type="match status" value="1"/>
</dbReference>
<dbReference type="eggNOG" id="KOG2012">
    <property type="taxonomic scope" value="Eukaryota"/>
</dbReference>
<dbReference type="Gene3D" id="1.10.10.2660">
    <property type="entry name" value="Ubiquitin-activating enzyme E1, SCCH domain"/>
    <property type="match status" value="1"/>
</dbReference>
<dbReference type="Gene3D" id="3.40.50.720">
    <property type="entry name" value="NAD(P)-binding Rossmann-like Domain"/>
    <property type="match status" value="1"/>
</dbReference>
<keyword evidence="3" id="KW-0436">Ligase</keyword>
<evidence type="ECO:0000259" key="5">
    <source>
        <dbReference type="SMART" id="SM00985"/>
    </source>
</evidence>
<accession>G0R5S9</accession>
<sequence>MGCGNSNPKKVDHNQNQLSSQEKEDEYFSRQTAVYGVENQCKIRKLNIFLYGVFGVGIEIAKNLILSGVNQLVIYDNKICDKNDQNVNFCIRDNHIKNKNSRADASLETLQQLSLYCQIKVHKEEINNEFLSQFNVVVFTDFYDKQKLIEYNNFCRKNNIGFILSANLGLYGFLFVDFGDKHLVQDIDGEQIKQASISSISQDKQAQITVEDDKKLKFQNGDTVQFQEVQGMTELNGKQFQIEIKSAYKFTIKQDTTKFTPYKSNGIVYQVKVPQQITFKSLQEILENPQKDDFMLFDSTQTSQSQDLHIILNGLFEYYQENKKLPQFLNEDNAKQVIGIINKIQGKYKNLNANQINESLIKNIVLYSQANIIPICYIWGALVSQEVIKYIGLYKPIKQIIHCEMLDILCPQQNLQVLNDNYQLSVLGKVFFNKLGNQNIFLVGAGSLGCEYLKNISLLLNNCSLDGQIFITDFDKVNFSNLNTQFLYTNQFLGKSKSEVIANQIKLINKQIKIKNFNKSFNLKNQQIFDDLFWDNLNIVITSVDNTQTRALIDAQCVWFGKPLFDSGIQESKCHTQVIVPKQTQCYQDSHDISEESAPLCVLSNFPHIIQHTVQWSSDQFQVFFVEGIEEISKFVKNGQQHIQNLKNEFQDKSGFLKQKLLNLQTYATVLLQPNYEQCINIAFKLFYQNFYDQIIQLLQGFPIDHKNEDGKPFWSGHKRLPQALELNYEDQLHLDFILSVSNIIAYSFDIKGQLPKDKIAKYLGQNKETLQKLFQVEKKNIDDDQINLNLIAELQKLKIKHSQKVYLLQLENDEQQELQQNFIYTTSNLRARNYKIEEASKQKIKMISNKTVPSTAIMASLGASLNIIQIIKYLKNQIQQKNVYQQKNSFINLAIPLYLFADTLAPIAQKDKEYDEIVLGPVKAIPPGFTNWDKIEINGPMKLSQLIDNFKDQYKVKLSIISVGKLCIYNVYGGQQQQDLLNQDILELYQKLQKQKVPASKAFLEIIVNGETLDDSTDCNMPVIKYRIK</sequence>
<dbReference type="InterPro" id="IPR038252">
    <property type="entry name" value="UBA_E1_C_sf"/>
</dbReference>
<organism evidence="6 7">
    <name type="scientific">Ichthyophthirius multifiliis</name>
    <name type="common">White spot disease agent</name>
    <name type="synonym">Ich</name>
    <dbReference type="NCBI Taxonomy" id="5932"/>
    <lineage>
        <taxon>Eukaryota</taxon>
        <taxon>Sar</taxon>
        <taxon>Alveolata</taxon>
        <taxon>Ciliophora</taxon>
        <taxon>Intramacronucleata</taxon>
        <taxon>Oligohymenophorea</taxon>
        <taxon>Hymenostomatida</taxon>
        <taxon>Ophryoglenina</taxon>
        <taxon>Ichthyophthirius</taxon>
    </lineage>
</organism>
<dbReference type="STRING" id="857967.G0R5S9"/>
<dbReference type="PRINTS" id="PR01849">
    <property type="entry name" value="UBIQUITINACT"/>
</dbReference>
<dbReference type="Pfam" id="PF16191">
    <property type="entry name" value="E1_4HB"/>
    <property type="match status" value="1"/>
</dbReference>
<dbReference type="OMA" id="CIREKCN"/>
<evidence type="ECO:0000256" key="1">
    <source>
        <dbReference type="ARBA" id="ARBA00004906"/>
    </source>
</evidence>
<reference evidence="6 7" key="1">
    <citation type="submission" date="2011-07" db="EMBL/GenBank/DDBJ databases">
        <authorList>
            <person name="Coyne R."/>
            <person name="Brami D."/>
            <person name="Johnson J."/>
            <person name="Hostetler J."/>
            <person name="Hannick L."/>
            <person name="Clark T."/>
            <person name="Cassidy-Hanley D."/>
            <person name="Inman J."/>
        </authorList>
    </citation>
    <scope>NUCLEOTIDE SEQUENCE [LARGE SCALE GENOMIC DNA]</scope>
    <source>
        <strain evidence="6 7">G5</strain>
    </source>
</reference>
<dbReference type="Pfam" id="PF00899">
    <property type="entry name" value="ThiF"/>
    <property type="match status" value="1"/>
</dbReference>
<dbReference type="EMBL" id="GL984383">
    <property type="protein sequence ID" value="EGR27187.1"/>
    <property type="molecule type" value="Genomic_DNA"/>
</dbReference>
<feature type="domain" description="Ubiquitin-activating enzyme E1 C-terminal" evidence="5">
    <location>
        <begin position="888"/>
        <end position="1025"/>
    </location>
</feature>
<dbReference type="GO" id="GO:0031510">
    <property type="term" value="C:SUMO activating enzyme complex"/>
    <property type="evidence" value="ECO:0007669"/>
    <property type="project" value="TreeGrafter"/>
</dbReference>
<evidence type="ECO:0000313" key="7">
    <source>
        <dbReference type="Proteomes" id="UP000008983"/>
    </source>
</evidence>
<dbReference type="InterPro" id="IPR032418">
    <property type="entry name" value="E1_FCCH"/>
</dbReference>
<dbReference type="InterPro" id="IPR042449">
    <property type="entry name" value="Ub-E1_IAD_1"/>
</dbReference>
<dbReference type="PANTHER" id="PTHR10953">
    <property type="entry name" value="UBIQUITIN-ACTIVATING ENZYME E1"/>
    <property type="match status" value="1"/>
</dbReference>
<dbReference type="PANTHER" id="PTHR10953:SF4">
    <property type="entry name" value="UBIQUITIN-ACTIVATING ENZYME E1 C-TERMINAL DOMAIN-CONTAINING PROTEIN"/>
    <property type="match status" value="1"/>
</dbReference>
<comment type="pathway">
    <text evidence="1">Protein modification; protein ubiquitination.</text>
</comment>
<proteinExistence type="inferred from homology"/>
<evidence type="ECO:0000256" key="4">
    <source>
        <dbReference type="SAM" id="MobiDB-lite"/>
    </source>
</evidence>
<gene>
    <name evidence="6" type="ORF">IMG5_200630</name>
</gene>
<dbReference type="InterPro" id="IPR042302">
    <property type="entry name" value="E1_FCCH_sf"/>
</dbReference>
<dbReference type="Gene3D" id="3.40.50.12550">
    <property type="entry name" value="Ubiquitin-activating enzyme E1, inactive adenylation domain, subdomain 2"/>
    <property type="match status" value="1"/>
</dbReference>
<comment type="similarity">
    <text evidence="2">Belongs to the ubiquitin-activating E1 family.</text>
</comment>
<dbReference type="InterPro" id="IPR042063">
    <property type="entry name" value="Ubi_acti_E1_SCCH"/>
</dbReference>
<dbReference type="InterPro" id="IPR019572">
    <property type="entry name" value="UBA_E1_SCCH"/>
</dbReference>
<dbReference type="UniPathway" id="UPA00143"/>
<dbReference type="InterPro" id="IPR018965">
    <property type="entry name" value="Ub-activating_enz_E1_C"/>
</dbReference>
<dbReference type="GO" id="GO:0016567">
    <property type="term" value="P:protein ubiquitination"/>
    <property type="evidence" value="ECO:0007669"/>
    <property type="project" value="UniProtKB-UniPathway"/>
</dbReference>
<dbReference type="SMART" id="SM00985">
    <property type="entry name" value="UBA_e1_C"/>
    <property type="match status" value="1"/>
</dbReference>
<dbReference type="Gene3D" id="3.10.290.60">
    <property type="entry name" value="Ubiquitin-activating enzyme E1, UFD domain"/>
    <property type="match status" value="1"/>
</dbReference>
<dbReference type="GO" id="GO:0019948">
    <property type="term" value="F:SUMO activating enzyme activity"/>
    <property type="evidence" value="ECO:0007669"/>
    <property type="project" value="TreeGrafter"/>
</dbReference>
<dbReference type="GO" id="GO:0005737">
    <property type="term" value="C:cytoplasm"/>
    <property type="evidence" value="ECO:0007669"/>
    <property type="project" value="TreeGrafter"/>
</dbReference>
<dbReference type="RefSeq" id="XP_004024071.1">
    <property type="nucleotide sequence ID" value="XM_004024022.1"/>
</dbReference>
<dbReference type="InterPro" id="IPR035985">
    <property type="entry name" value="Ubiquitin-activating_enz"/>
</dbReference>
<feature type="region of interest" description="Disordered" evidence="4">
    <location>
        <begin position="1"/>
        <end position="23"/>
    </location>
</feature>
<dbReference type="GO" id="GO:0016925">
    <property type="term" value="P:protein sumoylation"/>
    <property type="evidence" value="ECO:0007669"/>
    <property type="project" value="TreeGrafter"/>
</dbReference>
<feature type="compositionally biased region" description="Polar residues" evidence="4">
    <location>
        <begin position="1"/>
        <end position="20"/>
    </location>
</feature>
<dbReference type="Pfam" id="PF10585">
    <property type="entry name" value="UBA_E1_SCCH"/>
    <property type="match status" value="1"/>
</dbReference>